<keyword evidence="3" id="KW-1185">Reference proteome</keyword>
<dbReference type="Proteomes" id="UP000203589">
    <property type="component" value="Chromosome"/>
</dbReference>
<sequence length="89" mass="9426">MYILEGAVVIVAAVALYVWARALHHRETAPNWARRQVFASAVGLVLVCVAPAGVGLLTYGLGQPMTRTSWIGVAGLAVAPAVLWRGTRS</sequence>
<dbReference type="OrthoDB" id="7874464at2"/>
<dbReference type="KEGG" id="aht:ANTHELSMS3_00254"/>
<feature type="transmembrane region" description="Helical" evidence="1">
    <location>
        <begin position="36"/>
        <end position="61"/>
    </location>
</feature>
<dbReference type="EMBL" id="CP022540">
    <property type="protein sequence ID" value="ASP18979.1"/>
    <property type="molecule type" value="Genomic_DNA"/>
</dbReference>
<gene>
    <name evidence="2" type="ORF">ANTHELSMS3_00254</name>
</gene>
<proteinExistence type="predicted"/>
<keyword evidence="1" id="KW-1133">Transmembrane helix</keyword>
<organism evidence="2 3">
    <name type="scientific">Antarctobacter heliothermus</name>
    <dbReference type="NCBI Taxonomy" id="74033"/>
    <lineage>
        <taxon>Bacteria</taxon>
        <taxon>Pseudomonadati</taxon>
        <taxon>Pseudomonadota</taxon>
        <taxon>Alphaproteobacteria</taxon>
        <taxon>Rhodobacterales</taxon>
        <taxon>Roseobacteraceae</taxon>
        <taxon>Antarctobacter</taxon>
    </lineage>
</organism>
<accession>A0A222DYE4</accession>
<evidence type="ECO:0000313" key="2">
    <source>
        <dbReference type="EMBL" id="ASP18979.1"/>
    </source>
</evidence>
<dbReference type="AlphaFoldDB" id="A0A222DYE4"/>
<feature type="transmembrane region" description="Helical" evidence="1">
    <location>
        <begin position="67"/>
        <end position="84"/>
    </location>
</feature>
<name>A0A222DYE4_9RHOB</name>
<keyword evidence="1" id="KW-0472">Membrane</keyword>
<dbReference type="RefSeq" id="WP_094033298.1">
    <property type="nucleotide sequence ID" value="NZ_CP022540.1"/>
</dbReference>
<feature type="transmembrane region" description="Helical" evidence="1">
    <location>
        <begin position="6"/>
        <end position="24"/>
    </location>
</feature>
<protein>
    <submittedName>
        <fullName evidence="2">Uncharacterized protein</fullName>
    </submittedName>
</protein>
<reference evidence="2 3" key="1">
    <citation type="submission" date="2017-07" db="EMBL/GenBank/DDBJ databases">
        <title>Genome Sequence of Antarctobacter heliothermus Strain SMS3 Isolated from a culture of the Diatom Skeletonema marinoi.</title>
        <authorList>
            <person name="Topel M."/>
            <person name="Pinder M.I.M."/>
            <person name="Johansson O.N."/>
            <person name="Kourtchenko O."/>
            <person name="Godhe A."/>
            <person name="Clarke A.K."/>
        </authorList>
    </citation>
    <scope>NUCLEOTIDE SEQUENCE [LARGE SCALE GENOMIC DNA]</scope>
    <source>
        <strain evidence="2 3">SMS3</strain>
    </source>
</reference>
<evidence type="ECO:0000313" key="3">
    <source>
        <dbReference type="Proteomes" id="UP000203589"/>
    </source>
</evidence>
<evidence type="ECO:0000256" key="1">
    <source>
        <dbReference type="SAM" id="Phobius"/>
    </source>
</evidence>
<keyword evidence="1" id="KW-0812">Transmembrane</keyword>